<evidence type="ECO:0000256" key="6">
    <source>
        <dbReference type="SAM" id="SignalP"/>
    </source>
</evidence>
<dbReference type="AlphaFoldDB" id="A0A3Q2PIE6"/>
<evidence type="ECO:0000256" key="3">
    <source>
        <dbReference type="ARBA" id="ARBA00022525"/>
    </source>
</evidence>
<feature type="signal peptide" evidence="6">
    <location>
        <begin position="1"/>
        <end position="22"/>
    </location>
</feature>
<organism evidence="7 8">
    <name type="scientific">Fundulus heteroclitus</name>
    <name type="common">Killifish</name>
    <name type="synonym">Mummichog</name>
    <dbReference type="NCBI Taxonomy" id="8078"/>
    <lineage>
        <taxon>Eukaryota</taxon>
        <taxon>Metazoa</taxon>
        <taxon>Chordata</taxon>
        <taxon>Craniata</taxon>
        <taxon>Vertebrata</taxon>
        <taxon>Euteleostomi</taxon>
        <taxon>Actinopterygii</taxon>
        <taxon>Neopterygii</taxon>
        <taxon>Teleostei</taxon>
        <taxon>Neoteleostei</taxon>
        <taxon>Acanthomorphata</taxon>
        <taxon>Ovalentaria</taxon>
        <taxon>Atherinomorphae</taxon>
        <taxon>Cyprinodontiformes</taxon>
        <taxon>Fundulidae</taxon>
        <taxon>Fundulus</taxon>
    </lineage>
</organism>
<evidence type="ECO:0000256" key="4">
    <source>
        <dbReference type="ARBA" id="ARBA00022529"/>
    </source>
</evidence>
<dbReference type="GO" id="GO:0042742">
    <property type="term" value="P:defense response to bacterium"/>
    <property type="evidence" value="ECO:0007669"/>
    <property type="project" value="UniProtKB-KW"/>
</dbReference>
<evidence type="ECO:0000313" key="8">
    <source>
        <dbReference type="Proteomes" id="UP000265000"/>
    </source>
</evidence>
<dbReference type="InterPro" id="IPR012515">
    <property type="entry name" value="Antimicrobial12"/>
</dbReference>
<feature type="chain" id="PRO_5018691754" evidence="6">
    <location>
        <begin position="23"/>
        <end position="67"/>
    </location>
</feature>
<keyword evidence="5" id="KW-0044">Antibiotic</keyword>
<sequence>MKCVMIFLVLSLVLLMAEPGEGFIRSFFRGAKTAFRGARDNLRDQRRQEKLARYDISTRCLSPALSQ</sequence>
<reference evidence="7" key="2">
    <citation type="submission" date="2025-09" db="UniProtKB">
        <authorList>
            <consortium name="Ensembl"/>
        </authorList>
    </citation>
    <scope>IDENTIFICATION</scope>
</reference>
<evidence type="ECO:0000256" key="1">
    <source>
        <dbReference type="ARBA" id="ARBA00004613"/>
    </source>
</evidence>
<proteinExistence type="inferred from homology"/>
<keyword evidence="4" id="KW-0929">Antimicrobial</keyword>
<reference evidence="7" key="1">
    <citation type="submission" date="2025-08" db="UniProtKB">
        <authorList>
            <consortium name="Ensembl"/>
        </authorList>
    </citation>
    <scope>IDENTIFICATION</scope>
</reference>
<dbReference type="GeneTree" id="ENSGT01110000267389"/>
<comment type="subcellular location">
    <subcellularLocation>
        <location evidence="1">Secreted</location>
    </subcellularLocation>
</comment>
<dbReference type="Pfam" id="PF08107">
    <property type="entry name" value="Antimicrobial12"/>
    <property type="match status" value="1"/>
</dbReference>
<keyword evidence="3" id="KW-0964">Secreted</keyword>
<protein>
    <submittedName>
        <fullName evidence="7">Uncharacterized protein</fullName>
    </submittedName>
</protein>
<keyword evidence="8" id="KW-1185">Reference proteome</keyword>
<keyword evidence="6" id="KW-0732">Signal</keyword>
<evidence type="ECO:0000313" key="7">
    <source>
        <dbReference type="Ensembl" id="ENSFHEP00000012484.1"/>
    </source>
</evidence>
<accession>A0A3Q2PIE6</accession>
<evidence type="ECO:0000256" key="5">
    <source>
        <dbReference type="ARBA" id="ARBA00023022"/>
    </source>
</evidence>
<name>A0A3Q2PIE6_FUNHE</name>
<evidence type="ECO:0000256" key="2">
    <source>
        <dbReference type="ARBA" id="ARBA00007419"/>
    </source>
</evidence>
<dbReference type="GO" id="GO:0005576">
    <property type="term" value="C:extracellular region"/>
    <property type="evidence" value="ECO:0007669"/>
    <property type="project" value="UniProtKB-SubCell"/>
</dbReference>
<dbReference type="Ensembl" id="ENSFHET00000019765.1">
    <property type="protein sequence ID" value="ENSFHEP00000012484.1"/>
    <property type="gene ID" value="ENSFHEG00000013957.1"/>
</dbReference>
<dbReference type="Proteomes" id="UP000265000">
    <property type="component" value="Unplaced"/>
</dbReference>
<comment type="similarity">
    <text evidence="2">Belongs to the pleurocidin family.</text>
</comment>